<sequence length="236" mass="26152">MCLLFSYHVISCYIRQRERGCVKRPCSAVISGRDDGSQGSLELCPHSHMAAAAICTLPSPMLLLAQPAACPQHTRTSRHKPLRPEPGRRRRKGQGQGFTSSDHDAAQIRHQGDTSHHVVCVVTRASLLLCPLPNSTSAAQASQTMNHVPPRCPLEQQPSLCMLMSLRQKGHQVTSQRGSQAIRRLPAPCESRLGQGGENLEGQKKKRKKKDLRTANRARQRSLVRYQKKENKEACG</sequence>
<feature type="region of interest" description="Disordered" evidence="1">
    <location>
        <begin position="69"/>
        <end position="111"/>
    </location>
</feature>
<proteinExistence type="predicted"/>
<evidence type="ECO:0000313" key="2">
    <source>
        <dbReference type="EMBL" id="PTB37343.1"/>
    </source>
</evidence>
<name>A0A2T3YXQ0_TRIA4</name>
<dbReference type="Proteomes" id="UP000240493">
    <property type="component" value="Unassembled WGS sequence"/>
</dbReference>
<evidence type="ECO:0000256" key="1">
    <source>
        <dbReference type="SAM" id="MobiDB-lite"/>
    </source>
</evidence>
<protein>
    <submittedName>
        <fullName evidence="2">Uncharacterized protein</fullName>
    </submittedName>
</protein>
<reference evidence="2 3" key="1">
    <citation type="submission" date="2016-07" db="EMBL/GenBank/DDBJ databases">
        <title>Multiple horizontal gene transfer events from other fungi enriched the ability of initially mycotrophic Trichoderma (Ascomycota) to feed on dead plant biomass.</title>
        <authorList>
            <consortium name="DOE Joint Genome Institute"/>
            <person name="Aerts A."/>
            <person name="Atanasova L."/>
            <person name="Chenthamara K."/>
            <person name="Zhang J."/>
            <person name="Grujic M."/>
            <person name="Henrissat B."/>
            <person name="Kuo A."/>
            <person name="Salamov A."/>
            <person name="Lipzen A."/>
            <person name="Labutti K."/>
            <person name="Barry K."/>
            <person name="Miao Y."/>
            <person name="Rahimi M.J."/>
            <person name="Shen Q."/>
            <person name="Grigoriev I.V."/>
            <person name="Kubicek C.P."/>
            <person name="Druzhinina I.S."/>
        </authorList>
    </citation>
    <scope>NUCLEOTIDE SEQUENCE [LARGE SCALE GENOMIC DNA]</scope>
    <source>
        <strain evidence="2 3">CBS 433.97</strain>
    </source>
</reference>
<gene>
    <name evidence="2" type="ORF">M441DRAFT_83227</name>
</gene>
<feature type="compositionally biased region" description="Basic and acidic residues" evidence="1">
    <location>
        <begin position="101"/>
        <end position="111"/>
    </location>
</feature>
<dbReference type="AlphaFoldDB" id="A0A2T3YXQ0"/>
<feature type="compositionally biased region" description="Basic residues" evidence="1">
    <location>
        <begin position="204"/>
        <end position="222"/>
    </location>
</feature>
<organism evidence="2 3">
    <name type="scientific">Trichoderma asperellum (strain ATCC 204424 / CBS 433.97 / NBRC 101777)</name>
    <dbReference type="NCBI Taxonomy" id="1042311"/>
    <lineage>
        <taxon>Eukaryota</taxon>
        <taxon>Fungi</taxon>
        <taxon>Dikarya</taxon>
        <taxon>Ascomycota</taxon>
        <taxon>Pezizomycotina</taxon>
        <taxon>Sordariomycetes</taxon>
        <taxon>Hypocreomycetidae</taxon>
        <taxon>Hypocreales</taxon>
        <taxon>Hypocreaceae</taxon>
        <taxon>Trichoderma</taxon>
    </lineage>
</organism>
<keyword evidence="3" id="KW-1185">Reference proteome</keyword>
<dbReference type="EMBL" id="KZ679268">
    <property type="protein sequence ID" value="PTB37343.1"/>
    <property type="molecule type" value="Genomic_DNA"/>
</dbReference>
<feature type="compositionally biased region" description="Basic and acidic residues" evidence="1">
    <location>
        <begin position="227"/>
        <end position="236"/>
    </location>
</feature>
<evidence type="ECO:0000313" key="3">
    <source>
        <dbReference type="Proteomes" id="UP000240493"/>
    </source>
</evidence>
<accession>A0A2T3YXQ0</accession>
<feature type="region of interest" description="Disordered" evidence="1">
    <location>
        <begin position="175"/>
        <end position="236"/>
    </location>
</feature>